<dbReference type="InterPro" id="IPR003849">
    <property type="entry name" value="Preprotein_translocase_YajC"/>
</dbReference>
<dbReference type="PANTHER" id="PTHR33909:SF1">
    <property type="entry name" value="SEC TRANSLOCON ACCESSORY COMPLEX SUBUNIT YAJC"/>
    <property type="match status" value="1"/>
</dbReference>
<dbReference type="RefSeq" id="WP_040849264.1">
    <property type="nucleotide sequence ID" value="NZ_CP022111.1"/>
</dbReference>
<dbReference type="GO" id="GO:0015031">
    <property type="term" value="P:protein transport"/>
    <property type="evidence" value="ECO:0007669"/>
    <property type="project" value="UniProtKB-KW"/>
</dbReference>
<evidence type="ECO:0000256" key="5">
    <source>
        <dbReference type="ARBA" id="ARBA00014962"/>
    </source>
</evidence>
<dbReference type="KEGG" id="nao:Y958_17490"/>
<organism evidence="14 15">
    <name type="scientific">Nitrospirillum viridazoti CBAmc</name>
    <dbReference type="NCBI Taxonomy" id="1441467"/>
    <lineage>
        <taxon>Bacteria</taxon>
        <taxon>Pseudomonadati</taxon>
        <taxon>Pseudomonadota</taxon>
        <taxon>Alphaproteobacteria</taxon>
        <taxon>Rhodospirillales</taxon>
        <taxon>Azospirillaceae</taxon>
        <taxon>Nitrospirillum</taxon>
        <taxon>Nitrospirillum viridazoti</taxon>
    </lineage>
</organism>
<comment type="similarity">
    <text evidence="3">Belongs to the YajC family.</text>
</comment>
<gene>
    <name evidence="14" type="primary">yajC</name>
    <name evidence="14" type="ORF">Y958_17490</name>
</gene>
<keyword evidence="7" id="KW-1003">Cell membrane</keyword>
<evidence type="ECO:0000256" key="1">
    <source>
        <dbReference type="ARBA" id="ARBA00002061"/>
    </source>
</evidence>
<evidence type="ECO:0000256" key="3">
    <source>
        <dbReference type="ARBA" id="ARBA00006742"/>
    </source>
</evidence>
<evidence type="ECO:0000256" key="11">
    <source>
        <dbReference type="ARBA" id="ARBA00023010"/>
    </source>
</evidence>
<comment type="subcellular location">
    <subcellularLocation>
        <location evidence="2">Cell membrane</location>
        <topology evidence="2">Single-pass membrane protein</topology>
    </subcellularLocation>
</comment>
<evidence type="ECO:0000313" key="14">
    <source>
        <dbReference type="EMBL" id="ASG22708.1"/>
    </source>
</evidence>
<evidence type="ECO:0000256" key="4">
    <source>
        <dbReference type="ARBA" id="ARBA00011718"/>
    </source>
</evidence>
<dbReference type="PANTHER" id="PTHR33909">
    <property type="entry name" value="SEC TRANSLOCON ACCESSORY COMPLEX SUBUNIT YAJC"/>
    <property type="match status" value="1"/>
</dbReference>
<dbReference type="EMBL" id="CP022111">
    <property type="protein sequence ID" value="ASG22708.1"/>
    <property type="molecule type" value="Genomic_DNA"/>
</dbReference>
<dbReference type="Pfam" id="PF02699">
    <property type="entry name" value="YajC"/>
    <property type="match status" value="1"/>
</dbReference>
<keyword evidence="10 13" id="KW-1133">Transmembrane helix</keyword>
<evidence type="ECO:0000256" key="13">
    <source>
        <dbReference type="SAM" id="Phobius"/>
    </source>
</evidence>
<proteinExistence type="inferred from homology"/>
<dbReference type="PRINTS" id="PR01853">
    <property type="entry name" value="YAJCTRNLCASE"/>
</dbReference>
<dbReference type="GO" id="GO:0005886">
    <property type="term" value="C:plasma membrane"/>
    <property type="evidence" value="ECO:0007669"/>
    <property type="project" value="UniProtKB-SubCell"/>
</dbReference>
<reference evidence="14 15" key="1">
    <citation type="submission" date="2017-06" db="EMBL/GenBank/DDBJ databases">
        <title>Complete genome sequence of Nitrospirillum amazonense strain CBAmC, an endophytic nitrogen-fixing and plant growth-promoting bacterium, isolated from sugarcane.</title>
        <authorList>
            <person name="Schwab S."/>
            <person name="dos Santos Teixeira K.R."/>
            <person name="Simoes Araujo J.L."/>
            <person name="Soares Vidal M."/>
            <person name="Borges de Freitas H.R."/>
            <person name="Rivello Crivelaro A.L."/>
            <person name="Bueno de Camargo Nunes A."/>
            <person name="dos Santos C.M."/>
            <person name="Palmeira da Silva Rosa D."/>
            <person name="da Silva Padilha D."/>
            <person name="da Silva E."/>
            <person name="Araujo Terra L."/>
            <person name="Soares Mendes V."/>
            <person name="Farinelli L."/>
            <person name="Magalhaes Cruz L."/>
            <person name="Baldani J.I."/>
        </authorList>
    </citation>
    <scope>NUCLEOTIDE SEQUENCE [LARGE SCALE GENOMIC DNA]</scope>
    <source>
        <strain evidence="14 15">CBAmC</strain>
    </source>
</reference>
<comment type="subunit">
    <text evidence="4">Part of the SecDF-YidC-YajC translocase complex. The SecDF-YidC-YajC translocase forms a supercomplex with SecYEG, called the holo-translocon (HTL).</text>
</comment>
<evidence type="ECO:0000313" key="15">
    <source>
        <dbReference type="Proteomes" id="UP000197153"/>
    </source>
</evidence>
<sequence>MFVSTAQAQTTGGAGPVDAGSLMQILPFVAVFLVMYFFLMRPQQKKMKEHKNMLESLRRGDKVVTGGGIIGTVVKVGDNDEVTIDAGEGVKFRVLRSTITTVLAKTEPAKTETDSK</sequence>
<keyword evidence="12 13" id="KW-0472">Membrane</keyword>
<dbReference type="NCBIfam" id="TIGR00739">
    <property type="entry name" value="yajC"/>
    <property type="match status" value="1"/>
</dbReference>
<evidence type="ECO:0000256" key="6">
    <source>
        <dbReference type="ARBA" id="ARBA00022448"/>
    </source>
</evidence>
<keyword evidence="6" id="KW-0813">Transport</keyword>
<evidence type="ECO:0000256" key="12">
    <source>
        <dbReference type="ARBA" id="ARBA00023136"/>
    </source>
</evidence>
<dbReference type="AlphaFoldDB" id="A0A248JX58"/>
<keyword evidence="11" id="KW-0811">Translocation</keyword>
<feature type="transmembrane region" description="Helical" evidence="13">
    <location>
        <begin position="20"/>
        <end position="39"/>
    </location>
</feature>
<accession>A0A248JX58</accession>
<comment type="function">
    <text evidence="1">The SecYEG-SecDF-YajC-YidC holo-translocon (HTL) protein secretase/insertase is a supercomplex required for protein secretion, insertion of proteins into membranes, and assembly of membrane protein complexes. While the SecYEG complex is essential for assembly of a number of proteins and complexes, the SecDF-YajC-YidC subcomplex facilitates these functions.</text>
</comment>
<name>A0A248JX58_9PROT</name>
<keyword evidence="9" id="KW-0653">Protein transport</keyword>
<evidence type="ECO:0000256" key="2">
    <source>
        <dbReference type="ARBA" id="ARBA00004162"/>
    </source>
</evidence>
<protein>
    <recommendedName>
        <fullName evidence="5">Sec translocon accessory complex subunit YajC</fullName>
    </recommendedName>
</protein>
<dbReference type="SMART" id="SM01323">
    <property type="entry name" value="YajC"/>
    <property type="match status" value="1"/>
</dbReference>
<evidence type="ECO:0000256" key="7">
    <source>
        <dbReference type="ARBA" id="ARBA00022475"/>
    </source>
</evidence>
<keyword evidence="8 13" id="KW-0812">Transmembrane</keyword>
<evidence type="ECO:0000256" key="8">
    <source>
        <dbReference type="ARBA" id="ARBA00022692"/>
    </source>
</evidence>
<keyword evidence="15" id="KW-1185">Reference proteome</keyword>
<evidence type="ECO:0000256" key="9">
    <source>
        <dbReference type="ARBA" id="ARBA00022927"/>
    </source>
</evidence>
<dbReference type="Proteomes" id="UP000197153">
    <property type="component" value="Chromosome 2"/>
</dbReference>
<evidence type="ECO:0000256" key="10">
    <source>
        <dbReference type="ARBA" id="ARBA00022989"/>
    </source>
</evidence>